<reference evidence="2 3" key="1">
    <citation type="submission" date="2018-06" db="EMBL/GenBank/DDBJ databases">
        <title>Complete genome of Desulfovibrio indonesiensis P37SLT.</title>
        <authorList>
            <person name="Crispim J.S."/>
            <person name="Vidigal P.M.P."/>
            <person name="Silva L.C.F."/>
            <person name="Laguardia C.N."/>
            <person name="Araujo L.C."/>
            <person name="Dias R.S."/>
            <person name="Sousa M.P."/>
            <person name="Paula S.O."/>
            <person name="Silva C."/>
        </authorList>
    </citation>
    <scope>NUCLEOTIDE SEQUENCE [LARGE SCALE GENOMIC DNA]</scope>
    <source>
        <strain evidence="2 3">P37SLT</strain>
    </source>
</reference>
<dbReference type="EMBL" id="QMIE01000007">
    <property type="protein sequence ID" value="TVM17332.1"/>
    <property type="molecule type" value="Genomic_DNA"/>
</dbReference>
<dbReference type="OrthoDB" id="30052at2"/>
<keyword evidence="1" id="KW-0732">Signal</keyword>
<feature type="chain" id="PRO_5029744113" evidence="1">
    <location>
        <begin position="28"/>
        <end position="165"/>
    </location>
</feature>
<organism evidence="2 3">
    <name type="scientific">Oceanidesulfovibrio indonesiensis</name>
    <dbReference type="NCBI Taxonomy" id="54767"/>
    <lineage>
        <taxon>Bacteria</taxon>
        <taxon>Pseudomonadati</taxon>
        <taxon>Thermodesulfobacteriota</taxon>
        <taxon>Desulfovibrionia</taxon>
        <taxon>Desulfovibrionales</taxon>
        <taxon>Desulfovibrionaceae</taxon>
        <taxon>Oceanidesulfovibrio</taxon>
    </lineage>
</organism>
<dbReference type="RefSeq" id="WP_144302910.1">
    <property type="nucleotide sequence ID" value="NZ_QMIE01000007.1"/>
</dbReference>
<accession>A0A7M3MFC9</accession>
<name>A0A7M3MFC9_9BACT</name>
<evidence type="ECO:0000313" key="2">
    <source>
        <dbReference type="EMBL" id="TVM17332.1"/>
    </source>
</evidence>
<dbReference type="Gene3D" id="2.120.10.30">
    <property type="entry name" value="TolB, C-terminal domain"/>
    <property type="match status" value="1"/>
</dbReference>
<protein>
    <submittedName>
        <fullName evidence="2">Uncharacterized protein</fullName>
    </submittedName>
</protein>
<dbReference type="AlphaFoldDB" id="A0A7M3MFC9"/>
<dbReference type="InterPro" id="IPR011042">
    <property type="entry name" value="6-blade_b-propeller_TolB-like"/>
</dbReference>
<feature type="signal peptide" evidence="1">
    <location>
        <begin position="1"/>
        <end position="27"/>
    </location>
</feature>
<evidence type="ECO:0000313" key="3">
    <source>
        <dbReference type="Proteomes" id="UP000448292"/>
    </source>
</evidence>
<sequence length="165" mass="16590">MTRRQYNTSTMLGIVFVLALFSAAWCADRQESEAGAGAGSHAGYVSKALARGLDAPGSIVCGPRGNHYVAAQGSIVMISPDGDVSAVADGLPAPLVLAAAPDGSVYAAAPAAGNVYRIAQDGRCTLAAQGLPGPAGIAVDRDGNFIVSLAGSGEVVRMLRTDACQ</sequence>
<dbReference type="SUPFAM" id="SSF63829">
    <property type="entry name" value="Calcium-dependent phosphotriesterase"/>
    <property type="match status" value="1"/>
</dbReference>
<keyword evidence="3" id="KW-1185">Reference proteome</keyword>
<proteinExistence type="predicted"/>
<gene>
    <name evidence="2" type="ORF">DPQ33_09095</name>
</gene>
<comment type="caution">
    <text evidence="2">The sequence shown here is derived from an EMBL/GenBank/DDBJ whole genome shotgun (WGS) entry which is preliminary data.</text>
</comment>
<dbReference type="Proteomes" id="UP000448292">
    <property type="component" value="Unassembled WGS sequence"/>
</dbReference>
<evidence type="ECO:0000256" key="1">
    <source>
        <dbReference type="SAM" id="SignalP"/>
    </source>
</evidence>